<accession>A0AAW2FLP8</accession>
<dbReference type="Proteomes" id="UP001430953">
    <property type="component" value="Unassembled WGS sequence"/>
</dbReference>
<comment type="caution">
    <text evidence="1">The sequence shown here is derived from an EMBL/GenBank/DDBJ whole genome shotgun (WGS) entry which is preliminary data.</text>
</comment>
<protein>
    <submittedName>
        <fullName evidence="1">Uncharacterized protein</fullName>
    </submittedName>
</protein>
<gene>
    <name evidence="1" type="ORF">PUN28_009737</name>
</gene>
<evidence type="ECO:0000313" key="2">
    <source>
        <dbReference type="Proteomes" id="UP001430953"/>
    </source>
</evidence>
<dbReference type="EMBL" id="JADYXP020000009">
    <property type="protein sequence ID" value="KAL0116343.1"/>
    <property type="molecule type" value="Genomic_DNA"/>
</dbReference>
<organism evidence="1 2">
    <name type="scientific">Cardiocondyla obscurior</name>
    <dbReference type="NCBI Taxonomy" id="286306"/>
    <lineage>
        <taxon>Eukaryota</taxon>
        <taxon>Metazoa</taxon>
        <taxon>Ecdysozoa</taxon>
        <taxon>Arthropoda</taxon>
        <taxon>Hexapoda</taxon>
        <taxon>Insecta</taxon>
        <taxon>Pterygota</taxon>
        <taxon>Neoptera</taxon>
        <taxon>Endopterygota</taxon>
        <taxon>Hymenoptera</taxon>
        <taxon>Apocrita</taxon>
        <taxon>Aculeata</taxon>
        <taxon>Formicoidea</taxon>
        <taxon>Formicidae</taxon>
        <taxon>Myrmicinae</taxon>
        <taxon>Cardiocondyla</taxon>
    </lineage>
</organism>
<name>A0AAW2FLP8_9HYME</name>
<proteinExistence type="predicted"/>
<reference evidence="1 2" key="1">
    <citation type="submission" date="2023-03" db="EMBL/GenBank/DDBJ databases">
        <title>High recombination rates correlate with genetic variation in Cardiocondyla obscurior ants.</title>
        <authorList>
            <person name="Errbii M."/>
        </authorList>
    </citation>
    <scope>NUCLEOTIDE SEQUENCE [LARGE SCALE GENOMIC DNA]</scope>
    <source>
        <strain evidence="1">Alpha-2009</strain>
        <tissue evidence="1">Whole body</tissue>
    </source>
</reference>
<dbReference type="AlphaFoldDB" id="A0AAW2FLP8"/>
<keyword evidence="2" id="KW-1185">Reference proteome</keyword>
<evidence type="ECO:0000313" key="1">
    <source>
        <dbReference type="EMBL" id="KAL0116343.1"/>
    </source>
</evidence>
<sequence length="169" mass="20193">MRPHLLKLFENNIIEHFPQNLKKVNHKRVSENDNFENLLAVKRIKKELDYNSNNEITINRAKQVECYKKNIIYYRIIKICQKINIKEGKICNLLPTINGTAQKNWLCSTICKVDNPLIIDRYLNLLEGLGKISLKKLNKLLPKINMCTREKFIQKKKTYRKLLYRYIKM</sequence>